<evidence type="ECO:0000256" key="1">
    <source>
        <dbReference type="ARBA" id="ARBA00004651"/>
    </source>
</evidence>
<feature type="transmembrane region" description="Helical" evidence="6">
    <location>
        <begin position="77"/>
        <end position="97"/>
    </location>
</feature>
<evidence type="ECO:0000256" key="6">
    <source>
        <dbReference type="SAM" id="Phobius"/>
    </source>
</evidence>
<protein>
    <submittedName>
        <fullName evidence="7">ABC transporter permease</fullName>
    </submittedName>
</protein>
<name>A0ABX8WNJ9_9HYPH</name>
<feature type="transmembrane region" description="Helical" evidence="6">
    <location>
        <begin position="20"/>
        <end position="40"/>
    </location>
</feature>
<dbReference type="EMBL" id="CP080590">
    <property type="protein sequence ID" value="QYO77855.1"/>
    <property type="molecule type" value="Genomic_DNA"/>
</dbReference>
<proteinExistence type="predicted"/>
<organism evidence="7 8">
    <name type="scientific">Devosia salina</name>
    <dbReference type="NCBI Taxonomy" id="2860336"/>
    <lineage>
        <taxon>Bacteria</taxon>
        <taxon>Pseudomonadati</taxon>
        <taxon>Pseudomonadota</taxon>
        <taxon>Alphaproteobacteria</taxon>
        <taxon>Hyphomicrobiales</taxon>
        <taxon>Devosiaceae</taxon>
        <taxon>Devosia</taxon>
    </lineage>
</organism>
<evidence type="ECO:0000313" key="7">
    <source>
        <dbReference type="EMBL" id="QYO77855.1"/>
    </source>
</evidence>
<reference evidence="7 8" key="1">
    <citation type="submission" date="2021-08" db="EMBL/GenBank/DDBJ databases">
        <title>Devosia salina sp. nov., isolated from the South China Sea sediment.</title>
        <authorList>
            <person name="Zhou Z."/>
        </authorList>
    </citation>
    <scope>NUCLEOTIDE SEQUENCE [LARGE SCALE GENOMIC DNA]</scope>
    <source>
        <strain evidence="7 8">SCS-3</strain>
    </source>
</reference>
<evidence type="ECO:0000256" key="5">
    <source>
        <dbReference type="ARBA" id="ARBA00023136"/>
    </source>
</evidence>
<keyword evidence="3 6" id="KW-0812">Transmembrane</keyword>
<dbReference type="InterPro" id="IPR001851">
    <property type="entry name" value="ABC_transp_permease"/>
</dbReference>
<gene>
    <name evidence="7" type="ORF">K1X15_04625</name>
</gene>
<accession>A0ABX8WNJ9</accession>
<dbReference type="CDD" id="cd06579">
    <property type="entry name" value="TM_PBP1_transp_AraH_like"/>
    <property type="match status" value="1"/>
</dbReference>
<feature type="transmembrane region" description="Helical" evidence="6">
    <location>
        <begin position="176"/>
        <end position="199"/>
    </location>
</feature>
<evidence type="ECO:0000256" key="4">
    <source>
        <dbReference type="ARBA" id="ARBA00022989"/>
    </source>
</evidence>
<feature type="transmembrane region" description="Helical" evidence="6">
    <location>
        <begin position="285"/>
        <end position="302"/>
    </location>
</feature>
<dbReference type="PANTHER" id="PTHR32196:SF72">
    <property type="entry name" value="RIBOSE IMPORT PERMEASE PROTEIN RBSC"/>
    <property type="match status" value="1"/>
</dbReference>
<feature type="transmembrane region" description="Helical" evidence="6">
    <location>
        <begin position="261"/>
        <end position="278"/>
    </location>
</feature>
<dbReference type="PANTHER" id="PTHR32196">
    <property type="entry name" value="ABC TRANSPORTER PERMEASE PROTEIN YPHD-RELATED-RELATED"/>
    <property type="match status" value="1"/>
</dbReference>
<keyword evidence="2" id="KW-1003">Cell membrane</keyword>
<dbReference type="Pfam" id="PF02653">
    <property type="entry name" value="BPD_transp_2"/>
    <property type="match status" value="1"/>
</dbReference>
<keyword evidence="5 6" id="KW-0472">Membrane</keyword>
<evidence type="ECO:0000313" key="8">
    <source>
        <dbReference type="Proteomes" id="UP000825799"/>
    </source>
</evidence>
<keyword evidence="8" id="KW-1185">Reference proteome</keyword>
<feature type="transmembrane region" description="Helical" evidence="6">
    <location>
        <begin position="231"/>
        <end position="249"/>
    </location>
</feature>
<comment type="subcellular location">
    <subcellularLocation>
        <location evidence="1">Cell membrane</location>
        <topology evidence="1">Multi-pass membrane protein</topology>
    </subcellularLocation>
</comment>
<evidence type="ECO:0000256" key="3">
    <source>
        <dbReference type="ARBA" id="ARBA00022692"/>
    </source>
</evidence>
<dbReference type="Proteomes" id="UP000825799">
    <property type="component" value="Chromosome"/>
</dbReference>
<evidence type="ECO:0000256" key="2">
    <source>
        <dbReference type="ARBA" id="ARBA00022475"/>
    </source>
</evidence>
<sequence>MSVSAPDLPAKPNRGFRPDLKTIGPLVALALLVLLGISLNENFLSYNNITNVLARSSFIGIIAIGATFVITSGGLDLSVGSMAAVVAGIMIIVMNALIPSMGISLGVILIGMAAGLAVGGAAGIGNGLMITRGRIEAFIVTLGTMGIFRSLVTFLADGGTLSLNFQVADLYRPVYYNGILGVPWPIIVFALVAIAGEIIMRRTAFGRYCAAIGSSEQVARYSSINVDNVRLITYILQGVLVGVAVLLYVPRLGSASSTTGVLWELEAIAAVIIGGTTLKGGYGRVWGTVVGVIILGLIGNILNLQSFISPYLNGAFQGVIIILAVLLQRGRRSA</sequence>
<feature type="transmembrane region" description="Helical" evidence="6">
    <location>
        <begin position="308"/>
        <end position="327"/>
    </location>
</feature>
<feature type="transmembrane region" description="Helical" evidence="6">
    <location>
        <begin position="52"/>
        <end position="70"/>
    </location>
</feature>
<dbReference type="RefSeq" id="WP_220306309.1">
    <property type="nucleotide sequence ID" value="NZ_CP080590.1"/>
</dbReference>
<feature type="transmembrane region" description="Helical" evidence="6">
    <location>
        <begin position="137"/>
        <end position="156"/>
    </location>
</feature>
<keyword evidence="4 6" id="KW-1133">Transmembrane helix</keyword>
<feature type="transmembrane region" description="Helical" evidence="6">
    <location>
        <begin position="103"/>
        <end position="125"/>
    </location>
</feature>